<dbReference type="PANTHER" id="PTHR33495">
    <property type="entry name" value="ANTI-SIGMA FACTOR ANTAGONIST TM_1081-RELATED-RELATED"/>
    <property type="match status" value="1"/>
</dbReference>
<organism evidence="4 5">
    <name type="scientific">Streptosporangium minutum</name>
    <dbReference type="NCBI Taxonomy" id="569862"/>
    <lineage>
        <taxon>Bacteria</taxon>
        <taxon>Bacillati</taxon>
        <taxon>Actinomycetota</taxon>
        <taxon>Actinomycetes</taxon>
        <taxon>Streptosporangiales</taxon>
        <taxon>Streptosporangiaceae</taxon>
        <taxon>Streptosporangium</taxon>
    </lineage>
</organism>
<dbReference type="EMBL" id="NGFP01000111">
    <property type="protein sequence ID" value="OUC94261.1"/>
    <property type="molecule type" value="Genomic_DNA"/>
</dbReference>
<evidence type="ECO:0000313" key="5">
    <source>
        <dbReference type="Proteomes" id="UP000194761"/>
    </source>
</evidence>
<dbReference type="Gene3D" id="3.30.750.24">
    <property type="entry name" value="STAS domain"/>
    <property type="match status" value="1"/>
</dbReference>
<dbReference type="CDD" id="cd07043">
    <property type="entry name" value="STAS_anti-anti-sigma_factors"/>
    <property type="match status" value="1"/>
</dbReference>
<comment type="similarity">
    <text evidence="1 2">Belongs to the anti-sigma-factor antagonist family.</text>
</comment>
<dbReference type="RefSeq" id="WP_086575702.1">
    <property type="nucleotide sequence ID" value="NZ_NGFP01000111.1"/>
</dbReference>
<protein>
    <recommendedName>
        <fullName evidence="2">Anti-sigma factor antagonist</fullName>
    </recommendedName>
</protein>
<reference evidence="4 5" key="1">
    <citation type="submission" date="2017-05" db="EMBL/GenBank/DDBJ databases">
        <title>Biotechnological potential of actinobacteria isolated from South African environments.</title>
        <authorList>
            <person name="Le Roes-Hill M."/>
            <person name="Prins A."/>
            <person name="Durrell K.A."/>
        </authorList>
    </citation>
    <scope>NUCLEOTIDE SEQUENCE [LARGE SCALE GENOMIC DNA]</scope>
    <source>
        <strain evidence="4">M26</strain>
    </source>
</reference>
<dbReference type="NCBIfam" id="TIGR00377">
    <property type="entry name" value="ant_ant_sig"/>
    <property type="match status" value="1"/>
</dbReference>
<dbReference type="InterPro" id="IPR036513">
    <property type="entry name" value="STAS_dom_sf"/>
</dbReference>
<evidence type="ECO:0000256" key="1">
    <source>
        <dbReference type="ARBA" id="ARBA00009013"/>
    </source>
</evidence>
<dbReference type="SUPFAM" id="SSF52091">
    <property type="entry name" value="SpoIIaa-like"/>
    <property type="match status" value="1"/>
</dbReference>
<evidence type="ECO:0000313" key="4">
    <source>
        <dbReference type="EMBL" id="OUC94261.1"/>
    </source>
</evidence>
<sequence>MTSQRQHLPVLTVSAELRDGVSIIRVAGELDLATAPTLRRHLRAATLPPAPPVLIVDVGEVSFCDSVGLSELVLALHHSQTGGRRLILSGLHGSLERLLYRTGLHNVFERHASCDAALRQVGVEAD</sequence>
<accession>A0A243RHH4</accession>
<dbReference type="InterPro" id="IPR003658">
    <property type="entry name" value="Anti-sigma_ant"/>
</dbReference>
<keyword evidence="5" id="KW-1185">Reference proteome</keyword>
<dbReference type="PANTHER" id="PTHR33495:SF2">
    <property type="entry name" value="ANTI-SIGMA FACTOR ANTAGONIST TM_1081-RELATED"/>
    <property type="match status" value="1"/>
</dbReference>
<dbReference type="Proteomes" id="UP000194761">
    <property type="component" value="Unassembled WGS sequence"/>
</dbReference>
<feature type="domain" description="STAS" evidence="3">
    <location>
        <begin position="11"/>
        <end position="121"/>
    </location>
</feature>
<evidence type="ECO:0000259" key="3">
    <source>
        <dbReference type="PROSITE" id="PS50801"/>
    </source>
</evidence>
<proteinExistence type="inferred from homology"/>
<gene>
    <name evidence="4" type="ORF">CA984_23290</name>
</gene>
<dbReference type="AlphaFoldDB" id="A0A243RHH4"/>
<evidence type="ECO:0000256" key="2">
    <source>
        <dbReference type="RuleBase" id="RU003749"/>
    </source>
</evidence>
<dbReference type="InterPro" id="IPR002645">
    <property type="entry name" value="STAS_dom"/>
</dbReference>
<dbReference type="PROSITE" id="PS50801">
    <property type="entry name" value="STAS"/>
    <property type="match status" value="1"/>
</dbReference>
<name>A0A243RHH4_9ACTN</name>
<dbReference type="Pfam" id="PF01740">
    <property type="entry name" value="STAS"/>
    <property type="match status" value="1"/>
</dbReference>
<dbReference type="GO" id="GO:0043856">
    <property type="term" value="F:anti-sigma factor antagonist activity"/>
    <property type="evidence" value="ECO:0007669"/>
    <property type="project" value="InterPro"/>
</dbReference>
<comment type="caution">
    <text evidence="4">The sequence shown here is derived from an EMBL/GenBank/DDBJ whole genome shotgun (WGS) entry which is preliminary data.</text>
</comment>